<feature type="domain" description="PH" evidence="11">
    <location>
        <begin position="57"/>
        <end position="167"/>
    </location>
</feature>
<dbReference type="EC" id="3.1.4.11" evidence="9"/>
<evidence type="ECO:0000259" key="13">
    <source>
        <dbReference type="PROSITE" id="PS50008"/>
    </source>
</evidence>
<accession>T1KUP6</accession>
<dbReference type="Pfam" id="PF00388">
    <property type="entry name" value="PI-PLC-X"/>
    <property type="match status" value="1"/>
</dbReference>
<dbReference type="EMBL" id="CAEY01000578">
    <property type="status" value="NOT_ANNOTATED_CDS"/>
    <property type="molecule type" value="Genomic_DNA"/>
</dbReference>
<evidence type="ECO:0000259" key="11">
    <source>
        <dbReference type="PROSITE" id="PS50003"/>
    </source>
</evidence>
<comment type="catalytic activity">
    <reaction evidence="9">
        <text>a 1,2-diacyl-sn-glycero-3-phospho-(1D-myo-inositol-4,5-bisphosphate) + H2O = 1D-myo-inositol 1,4,5-trisphosphate + a 1,2-diacyl-sn-glycerol + H(+)</text>
        <dbReference type="Rhea" id="RHEA:33179"/>
        <dbReference type="ChEBI" id="CHEBI:15377"/>
        <dbReference type="ChEBI" id="CHEBI:15378"/>
        <dbReference type="ChEBI" id="CHEBI:17815"/>
        <dbReference type="ChEBI" id="CHEBI:58456"/>
        <dbReference type="ChEBI" id="CHEBI:203600"/>
        <dbReference type="EC" id="3.1.4.11"/>
    </reaction>
</comment>
<dbReference type="GO" id="GO:0046488">
    <property type="term" value="P:phosphatidylinositol metabolic process"/>
    <property type="evidence" value="ECO:0007669"/>
    <property type="project" value="TreeGrafter"/>
</dbReference>
<keyword evidence="7" id="KW-0807">Transducer</keyword>
<dbReference type="InterPro" id="IPR001192">
    <property type="entry name" value="PI-PLC_fam"/>
</dbReference>
<dbReference type="PROSITE" id="PS50007">
    <property type="entry name" value="PIPLC_X_DOMAIN"/>
    <property type="match status" value="1"/>
</dbReference>
<dbReference type="AlphaFoldDB" id="T1KUP6"/>
<comment type="subcellular location">
    <subcellularLocation>
        <location evidence="2">Cytoplasm</location>
    </subcellularLocation>
</comment>
<keyword evidence="6" id="KW-1015">Disulfide bond</keyword>
<organism evidence="14 15">
    <name type="scientific">Tetranychus urticae</name>
    <name type="common">Two-spotted spider mite</name>
    <dbReference type="NCBI Taxonomy" id="32264"/>
    <lineage>
        <taxon>Eukaryota</taxon>
        <taxon>Metazoa</taxon>
        <taxon>Ecdysozoa</taxon>
        <taxon>Arthropoda</taxon>
        <taxon>Chelicerata</taxon>
        <taxon>Arachnida</taxon>
        <taxon>Acari</taxon>
        <taxon>Acariformes</taxon>
        <taxon>Trombidiformes</taxon>
        <taxon>Prostigmata</taxon>
        <taxon>Eleutherengona</taxon>
        <taxon>Raphignathae</taxon>
        <taxon>Tetranychoidea</taxon>
        <taxon>Tetranychidae</taxon>
        <taxon>Tetranychus</taxon>
    </lineage>
</organism>
<dbReference type="GO" id="GO:0004435">
    <property type="term" value="F:phosphatidylinositol-4,5-bisphosphate phospholipase C activity"/>
    <property type="evidence" value="ECO:0007669"/>
    <property type="project" value="UniProtKB-EC"/>
</dbReference>
<feature type="domain" description="C2" evidence="12">
    <location>
        <begin position="645"/>
        <end position="774"/>
    </location>
</feature>
<dbReference type="InterPro" id="IPR015359">
    <property type="entry name" value="PLC_EF-hand-like"/>
</dbReference>
<dbReference type="FunFam" id="1.10.238.10:FF:000005">
    <property type="entry name" value="Phosphoinositide phospholipase C"/>
    <property type="match status" value="1"/>
</dbReference>
<dbReference type="GO" id="GO:0046872">
    <property type="term" value="F:metal ion binding"/>
    <property type="evidence" value="ECO:0007669"/>
    <property type="project" value="UniProtKB-KW"/>
</dbReference>
<dbReference type="InterPro" id="IPR017946">
    <property type="entry name" value="PLC-like_Pdiesterase_TIM-brl"/>
</dbReference>
<dbReference type="InterPro" id="IPR001849">
    <property type="entry name" value="PH_domain"/>
</dbReference>
<evidence type="ECO:0000256" key="6">
    <source>
        <dbReference type="ARBA" id="ARBA00023157"/>
    </source>
</evidence>
<dbReference type="InterPro" id="IPR000909">
    <property type="entry name" value="PLipase_C_PInositol-sp_X_dom"/>
</dbReference>
<dbReference type="InterPro" id="IPR000008">
    <property type="entry name" value="C2_dom"/>
</dbReference>
<keyword evidence="15" id="KW-1185">Reference proteome</keyword>
<evidence type="ECO:0000313" key="15">
    <source>
        <dbReference type="Proteomes" id="UP000015104"/>
    </source>
</evidence>
<dbReference type="GO" id="GO:0051209">
    <property type="term" value="P:release of sequestered calcium ion into cytosol"/>
    <property type="evidence" value="ECO:0007669"/>
    <property type="project" value="TreeGrafter"/>
</dbReference>
<evidence type="ECO:0000256" key="8">
    <source>
        <dbReference type="ARBA" id="ARBA00023239"/>
    </source>
</evidence>
<dbReference type="SUPFAM" id="SSF50729">
    <property type="entry name" value="PH domain-like"/>
    <property type="match status" value="1"/>
</dbReference>
<dbReference type="SUPFAM" id="SSF51695">
    <property type="entry name" value="PLC-like phosphodiesterases"/>
    <property type="match status" value="1"/>
</dbReference>
<evidence type="ECO:0000256" key="10">
    <source>
        <dbReference type="SAM" id="MobiDB-lite"/>
    </source>
</evidence>
<dbReference type="GO" id="GO:0007214">
    <property type="term" value="P:gamma-aminobutyric acid signaling pathway"/>
    <property type="evidence" value="ECO:0007669"/>
    <property type="project" value="TreeGrafter"/>
</dbReference>
<dbReference type="Gene3D" id="1.10.238.10">
    <property type="entry name" value="EF-hand"/>
    <property type="match status" value="1"/>
</dbReference>
<keyword evidence="4" id="KW-0479">Metal-binding</keyword>
<dbReference type="PANTHER" id="PTHR10336:SF196">
    <property type="entry name" value="PHOSPHOINOSITIDE PHOSPHOLIPASE C"/>
    <property type="match status" value="1"/>
</dbReference>
<keyword evidence="9" id="KW-0443">Lipid metabolism</keyword>
<dbReference type="SMART" id="SM00148">
    <property type="entry name" value="PLCXc"/>
    <property type="match status" value="1"/>
</dbReference>
<keyword evidence="9" id="KW-0378">Hydrolase</keyword>
<dbReference type="PANTHER" id="PTHR10336">
    <property type="entry name" value="PHOSPHOINOSITIDE-SPECIFIC PHOSPHOLIPASE C FAMILY PROTEIN"/>
    <property type="match status" value="1"/>
</dbReference>
<dbReference type="EnsemblMetazoa" id="tetur22g00790.1">
    <property type="protein sequence ID" value="tetur22g00790.1"/>
    <property type="gene ID" value="tetur22g00790"/>
</dbReference>
<keyword evidence="9" id="KW-0442">Lipid degradation</keyword>
<dbReference type="Pfam" id="PF00387">
    <property type="entry name" value="PI-PLC-Y"/>
    <property type="match status" value="1"/>
</dbReference>
<dbReference type="Pfam" id="PF16457">
    <property type="entry name" value="PH_12"/>
    <property type="match status" value="1"/>
</dbReference>
<dbReference type="SUPFAM" id="SSF47473">
    <property type="entry name" value="EF-hand"/>
    <property type="match status" value="1"/>
</dbReference>
<dbReference type="SUPFAM" id="SSF49562">
    <property type="entry name" value="C2 domain (Calcium/lipid-binding domain, CaLB)"/>
    <property type="match status" value="1"/>
</dbReference>
<name>T1KUP6_TETUR</name>
<dbReference type="Gene3D" id="2.30.29.30">
    <property type="entry name" value="Pleckstrin-homology domain (PH domain)/Phosphotyrosine-binding domain (PTB)"/>
    <property type="match status" value="1"/>
</dbReference>
<dbReference type="Pfam" id="PF00168">
    <property type="entry name" value="C2"/>
    <property type="match status" value="1"/>
</dbReference>
<dbReference type="PROSITE" id="PS50003">
    <property type="entry name" value="PH_DOMAIN"/>
    <property type="match status" value="1"/>
</dbReference>
<dbReference type="GO" id="GO:0048015">
    <property type="term" value="P:phosphatidylinositol-mediated signaling"/>
    <property type="evidence" value="ECO:0007669"/>
    <property type="project" value="TreeGrafter"/>
</dbReference>
<dbReference type="PROSITE" id="PS50004">
    <property type="entry name" value="C2"/>
    <property type="match status" value="1"/>
</dbReference>
<dbReference type="STRING" id="32264.T1KUP6"/>
<dbReference type="CDD" id="cd00275">
    <property type="entry name" value="C2_PLC_like"/>
    <property type="match status" value="1"/>
</dbReference>
<dbReference type="FunFam" id="2.30.29.30:FF:000025">
    <property type="entry name" value="Phosphoinositide phospholipase C"/>
    <property type="match status" value="1"/>
</dbReference>
<keyword evidence="8" id="KW-0456">Lyase</keyword>
<evidence type="ECO:0000256" key="3">
    <source>
        <dbReference type="ARBA" id="ARBA00022490"/>
    </source>
</evidence>
<feature type="region of interest" description="Disordered" evidence="10">
    <location>
        <begin position="1040"/>
        <end position="1086"/>
    </location>
</feature>
<feature type="domain" description="PI-PLC Y-box" evidence="13">
    <location>
        <begin position="533"/>
        <end position="645"/>
    </location>
</feature>
<dbReference type="InterPro" id="IPR011993">
    <property type="entry name" value="PH-like_dom_sf"/>
</dbReference>
<protein>
    <recommendedName>
        <fullName evidence="9">Phosphoinositide phospholipase C</fullName>
        <ecNumber evidence="9">3.1.4.11</ecNumber>
    </recommendedName>
</protein>
<dbReference type="SMART" id="SM00149">
    <property type="entry name" value="PLCYc"/>
    <property type="match status" value="1"/>
</dbReference>
<dbReference type="PROSITE" id="PS50008">
    <property type="entry name" value="PIPLC_Y_DOMAIN"/>
    <property type="match status" value="1"/>
</dbReference>
<dbReference type="SMART" id="SM00233">
    <property type="entry name" value="PH"/>
    <property type="match status" value="1"/>
</dbReference>
<dbReference type="Proteomes" id="UP000015104">
    <property type="component" value="Unassembled WGS sequence"/>
</dbReference>
<sequence length="1111" mass="124852">MPTNSKEVNLDESENVFTFKQSSPNLTNKSSKSVCFHSITANPGGDRKIASPLDCLQMMMNGVTLVKIKANTRQYRRFFTLTEDLTAIRWVPSSKKSSKAKYCIKDIKEVRSGKNTEALRNRDINLNSSEECVFSISIGDDFDTLDLIAPSPEDANIWVTGLNFLIGANKSSGQKMRQKWLEEAFNQADIESRGVLDEPQTISLMKRLNNHLCLGRLKQKLLEYNLGKEGDEKGFFNKHAFVNLFYETATRPDIYFILVRYCGKDYMTLEDLQLFLEGEQGVCGITLDECEQLIERYEPCEDSRRNKQLLIDGFTQLLVSPESDLINPAHNLIWQDMSQPLSHYFIATSHNTYLLEDQLKGPSSTEGYRKTLLQGARCVKIDTWDSPSGPVVFHGNTLTTKVPLQDILETINEYAFVQSPYPVVLHLENHCSLEKQKEISNQLITIFADKLFIPGKTIVHPSNRSTLLSPEALKYKIIIKGKKLSPSDDEVGEVSDEDEAMETRFSSTNNNSSNNNNHNNNHKIPLCKELSDLIYLKRFRCNDFGYVLKNQKLDQVCYLDEAFASKLALASPEDFAHHNKNYLTQVAPDRGRIDSSNINPLDFWNCGSQMVAMNYQSSGQMMDLYRGWFNQNGSSGYVLKPAFLRERFCLFNARRKDSLPGIDPLCLRVKIISGQQLPRPKGASFKAVAIDPYVTVQILGVPADNAETRTRTISNEANNPIFDESFEFTISVPELALLRLVVLDDDYINDDFIGQATIPIECVQPGYRHVRLTAFNGELIPEAVLFVHLSMTHRYGSKQKLRRKRSWGSKQSNDLRTIGIKQPDEAFKNVSNLLYQSTQLRKDVEKSMIDLCDECNLNENANVAQCLRILTLRLASCSSVTSFNINTSDDGIPIIKIGGEMTMKLQKSISALDKALAEFTSIPQNASLLLDMLGEQHDVIVRLGLELNQLSISAGIKGRKADKAVENFMWNLSLIKTEIDILRAVKDDSECALKQVTRLSSALQRVFAREREAANRINQHQQILASSVAQSTTQTTTITTTTLDMKPPGPPVTPTSPGDARLRSILKKPSSSPTTPIPPNLDPLDERYAYFQVGDKSPPPVTITTAEESSS</sequence>
<reference evidence="15" key="1">
    <citation type="submission" date="2011-08" db="EMBL/GenBank/DDBJ databases">
        <authorList>
            <person name="Rombauts S."/>
        </authorList>
    </citation>
    <scope>NUCLEOTIDE SEQUENCE</scope>
    <source>
        <strain evidence="15">London</strain>
    </source>
</reference>
<proteinExistence type="predicted"/>
<dbReference type="Gene3D" id="3.20.20.190">
    <property type="entry name" value="Phosphatidylinositol (PI) phosphodiesterase"/>
    <property type="match status" value="1"/>
</dbReference>
<dbReference type="HOGENOM" id="CLU_837655_0_0_1"/>
<dbReference type="InterPro" id="IPR001711">
    <property type="entry name" value="PLipase_C_Pinositol-sp_Y"/>
</dbReference>
<evidence type="ECO:0000256" key="2">
    <source>
        <dbReference type="ARBA" id="ARBA00004496"/>
    </source>
</evidence>
<dbReference type="SMART" id="SM00239">
    <property type="entry name" value="C2"/>
    <property type="match status" value="1"/>
</dbReference>
<dbReference type="Pfam" id="PF09279">
    <property type="entry name" value="EF-hand_like"/>
    <property type="match status" value="1"/>
</dbReference>
<dbReference type="GO" id="GO:0005737">
    <property type="term" value="C:cytoplasm"/>
    <property type="evidence" value="ECO:0007669"/>
    <property type="project" value="UniProtKB-SubCell"/>
</dbReference>
<keyword evidence="5" id="KW-0460">Magnesium</keyword>
<evidence type="ECO:0000256" key="7">
    <source>
        <dbReference type="ARBA" id="ARBA00023224"/>
    </source>
</evidence>
<evidence type="ECO:0000313" key="14">
    <source>
        <dbReference type="EnsemblMetazoa" id="tetur22g00790.1"/>
    </source>
</evidence>
<dbReference type="InterPro" id="IPR011992">
    <property type="entry name" value="EF-hand-dom_pair"/>
</dbReference>
<evidence type="ECO:0000256" key="4">
    <source>
        <dbReference type="ARBA" id="ARBA00022723"/>
    </source>
</evidence>
<dbReference type="PRINTS" id="PR00390">
    <property type="entry name" value="PHPHLIPASEC"/>
</dbReference>
<reference evidence="14" key="2">
    <citation type="submission" date="2015-06" db="UniProtKB">
        <authorList>
            <consortium name="EnsemblMetazoa"/>
        </authorList>
    </citation>
    <scope>IDENTIFICATION</scope>
</reference>
<dbReference type="GO" id="GO:0016042">
    <property type="term" value="P:lipid catabolic process"/>
    <property type="evidence" value="ECO:0007669"/>
    <property type="project" value="UniProtKB-KW"/>
</dbReference>
<evidence type="ECO:0000259" key="12">
    <source>
        <dbReference type="PROSITE" id="PS50004"/>
    </source>
</evidence>
<dbReference type="GO" id="GO:0016829">
    <property type="term" value="F:lyase activity"/>
    <property type="evidence" value="ECO:0007669"/>
    <property type="project" value="UniProtKB-KW"/>
</dbReference>
<evidence type="ECO:0000256" key="9">
    <source>
        <dbReference type="RuleBase" id="RU361133"/>
    </source>
</evidence>
<dbReference type="InterPro" id="IPR035892">
    <property type="entry name" value="C2_domain_sf"/>
</dbReference>
<evidence type="ECO:0000256" key="5">
    <source>
        <dbReference type="ARBA" id="ARBA00022842"/>
    </source>
</evidence>
<dbReference type="eggNOG" id="KOG0169">
    <property type="taxonomic scope" value="Eukaryota"/>
</dbReference>
<dbReference type="Gene3D" id="2.60.40.150">
    <property type="entry name" value="C2 domain"/>
    <property type="match status" value="1"/>
</dbReference>
<evidence type="ECO:0000256" key="1">
    <source>
        <dbReference type="ARBA" id="ARBA00000110"/>
    </source>
</evidence>
<dbReference type="GO" id="GO:0032228">
    <property type="term" value="P:regulation of synaptic transmission, GABAergic"/>
    <property type="evidence" value="ECO:0007669"/>
    <property type="project" value="TreeGrafter"/>
</dbReference>
<keyword evidence="3" id="KW-0963">Cytoplasm</keyword>
<comment type="catalytic activity">
    <reaction evidence="1">
        <text>an N-(acyl)-sphingosylphosphoethanolamine = an N-(acyl)-sphingosyl-1,3-cyclic phosphate + ethanolamine</text>
        <dbReference type="Rhea" id="RHEA:60648"/>
        <dbReference type="ChEBI" id="CHEBI:57603"/>
        <dbReference type="ChEBI" id="CHEBI:143891"/>
        <dbReference type="ChEBI" id="CHEBI:143892"/>
    </reaction>
</comment>